<dbReference type="InterPro" id="IPR014729">
    <property type="entry name" value="Rossmann-like_a/b/a_fold"/>
</dbReference>
<keyword evidence="3" id="KW-1185">Reference proteome</keyword>
<dbReference type="SUPFAM" id="SSF52402">
    <property type="entry name" value="Adenine nucleotide alpha hydrolases-like"/>
    <property type="match status" value="1"/>
</dbReference>
<dbReference type="AlphaFoldDB" id="A0A7X6HEH0"/>
<organism evidence="2 3">
    <name type="scientific">Arthrobacter mobilis</name>
    <dbReference type="NCBI Taxonomy" id="2724944"/>
    <lineage>
        <taxon>Bacteria</taxon>
        <taxon>Bacillati</taxon>
        <taxon>Actinomycetota</taxon>
        <taxon>Actinomycetes</taxon>
        <taxon>Micrococcales</taxon>
        <taxon>Micrococcaceae</taxon>
        <taxon>Arthrobacter</taxon>
    </lineage>
</organism>
<dbReference type="CDD" id="cd00293">
    <property type="entry name" value="USP-like"/>
    <property type="match status" value="1"/>
</dbReference>
<protein>
    <submittedName>
        <fullName evidence="2">Universal stress protein</fullName>
    </submittedName>
</protein>
<dbReference type="Gene3D" id="3.40.50.620">
    <property type="entry name" value="HUPs"/>
    <property type="match status" value="1"/>
</dbReference>
<name>A0A7X6HEH0_9MICC</name>
<evidence type="ECO:0000313" key="3">
    <source>
        <dbReference type="Proteomes" id="UP000544090"/>
    </source>
</evidence>
<sequence>MSIIVPRPWHGEPAGSTVVFGTLPGQHPQVVQAAAVLTARMGASLVCVWADGEHVAAERPDGTWVATPLDPDAVDDPSRPTGEELMAARLEEVLAGSPAPWRLHYTTGAPARALHKVAEELDALAIAVGTREPGFGHWVAEKVTGSVAARLASHQHRPVILLPHPGSGPVPGEHP</sequence>
<dbReference type="InterPro" id="IPR006016">
    <property type="entry name" value="UspA"/>
</dbReference>
<feature type="domain" description="UspA" evidence="1">
    <location>
        <begin position="29"/>
        <end position="162"/>
    </location>
</feature>
<reference evidence="2 3" key="1">
    <citation type="submission" date="2020-04" db="EMBL/GenBank/DDBJ databases">
        <title>Arthrobacter sp. nov.</title>
        <authorList>
            <person name="Liu S."/>
        </authorList>
    </citation>
    <scope>NUCLEOTIDE SEQUENCE [LARGE SCALE GENOMIC DNA]</scope>
    <source>
        <strain evidence="2 3">E918</strain>
    </source>
</reference>
<gene>
    <name evidence="2" type="ORF">HGG74_14135</name>
</gene>
<proteinExistence type="predicted"/>
<dbReference type="EMBL" id="JAAZSQ010000014">
    <property type="protein sequence ID" value="NKX55654.1"/>
    <property type="molecule type" value="Genomic_DNA"/>
</dbReference>
<comment type="caution">
    <text evidence="2">The sequence shown here is derived from an EMBL/GenBank/DDBJ whole genome shotgun (WGS) entry which is preliminary data.</text>
</comment>
<dbReference type="Proteomes" id="UP000544090">
    <property type="component" value="Unassembled WGS sequence"/>
</dbReference>
<dbReference type="RefSeq" id="WP_168487340.1">
    <property type="nucleotide sequence ID" value="NZ_JAAZSQ010000014.1"/>
</dbReference>
<evidence type="ECO:0000313" key="2">
    <source>
        <dbReference type="EMBL" id="NKX55654.1"/>
    </source>
</evidence>
<accession>A0A7X6HEH0</accession>
<dbReference type="Pfam" id="PF00582">
    <property type="entry name" value="Usp"/>
    <property type="match status" value="1"/>
</dbReference>
<evidence type="ECO:0000259" key="1">
    <source>
        <dbReference type="Pfam" id="PF00582"/>
    </source>
</evidence>